<comment type="caution">
    <text evidence="6">The sequence shown here is derived from an EMBL/GenBank/DDBJ whole genome shotgun (WGS) entry which is preliminary data.</text>
</comment>
<protein>
    <recommendedName>
        <fullName evidence="5">RecA family profile 2 domain-containing protein</fullName>
    </recommendedName>
</protein>
<dbReference type="GO" id="GO:0008094">
    <property type="term" value="F:ATP-dependent activity, acting on DNA"/>
    <property type="evidence" value="ECO:0007669"/>
    <property type="project" value="InterPro"/>
</dbReference>
<gene>
    <name evidence="6" type="ORF">LCGC14_2497540</name>
</gene>
<evidence type="ECO:0000256" key="1">
    <source>
        <dbReference type="ARBA" id="ARBA00009391"/>
    </source>
</evidence>
<keyword evidence="2" id="KW-0547">Nucleotide-binding</keyword>
<dbReference type="InterPro" id="IPR049428">
    <property type="entry name" value="RecA-like_N"/>
</dbReference>
<keyword evidence="4" id="KW-0233">DNA recombination</keyword>
<accession>A0A0F9B2V6</accession>
<dbReference type="InterPro" id="IPR027417">
    <property type="entry name" value="P-loop_NTPase"/>
</dbReference>
<dbReference type="AlphaFoldDB" id="A0A0F9B2V6"/>
<evidence type="ECO:0000256" key="2">
    <source>
        <dbReference type="ARBA" id="ARBA00022741"/>
    </source>
</evidence>
<dbReference type="PROSITE" id="PS50163">
    <property type="entry name" value="RECA_3"/>
    <property type="match status" value="1"/>
</dbReference>
<sequence length="365" mass="40438">MAQTNWFAALAEQGLEVSSARDAAYVVGWLDSGNYALNWAISGRFGRGYPLGHTVEIFGDPSTGKSFLIARAIAQVQAQGGVALLDDTESAYNLEWMQTLGVNIDSLAYEHSITVKEHLALARRFYAAYSALHDAGKVEGPGVFACDSLALLSTDHEQKVQLDKRDMTRAGELKALFRIMMGDLYTLPVVYLSTNHKIANIGNMFQKTTTPGGGGPKYQASIRIDLRSISKIKDKSEDAGDAGTNYLGVICRAVVDKNRLTAPWKEGRLAIPFYQPLSPASGLIPLLLSLGVLEEVNHMLLYNGRKLKLRAYKDRDRMLRQDEEAEKLLDMEPELLEEADVMLVLMEIVFSVVKIIIKKQYMAIF</sequence>
<evidence type="ECO:0000313" key="6">
    <source>
        <dbReference type="EMBL" id="KKL16244.1"/>
    </source>
</evidence>
<dbReference type="GO" id="GO:0005524">
    <property type="term" value="F:ATP binding"/>
    <property type="evidence" value="ECO:0007669"/>
    <property type="project" value="UniProtKB-KW"/>
</dbReference>
<dbReference type="Pfam" id="PF00154">
    <property type="entry name" value="RecA_N"/>
    <property type="match status" value="1"/>
</dbReference>
<evidence type="ECO:0000259" key="5">
    <source>
        <dbReference type="PROSITE" id="PS50163"/>
    </source>
</evidence>
<dbReference type="SUPFAM" id="SSF52540">
    <property type="entry name" value="P-loop containing nucleoside triphosphate hydrolases"/>
    <property type="match status" value="1"/>
</dbReference>
<reference evidence="6" key="1">
    <citation type="journal article" date="2015" name="Nature">
        <title>Complex archaea that bridge the gap between prokaryotes and eukaryotes.</title>
        <authorList>
            <person name="Spang A."/>
            <person name="Saw J.H."/>
            <person name="Jorgensen S.L."/>
            <person name="Zaremba-Niedzwiedzka K."/>
            <person name="Martijn J."/>
            <person name="Lind A.E."/>
            <person name="van Eijk R."/>
            <person name="Schleper C."/>
            <person name="Guy L."/>
            <person name="Ettema T.J."/>
        </authorList>
    </citation>
    <scope>NUCLEOTIDE SEQUENCE</scope>
</reference>
<dbReference type="GO" id="GO:0003697">
    <property type="term" value="F:single-stranded DNA binding"/>
    <property type="evidence" value="ECO:0007669"/>
    <property type="project" value="InterPro"/>
</dbReference>
<comment type="similarity">
    <text evidence="1">Belongs to the RecA family.</text>
</comment>
<dbReference type="GO" id="GO:0006310">
    <property type="term" value="P:DNA recombination"/>
    <property type="evidence" value="ECO:0007669"/>
    <property type="project" value="UniProtKB-KW"/>
</dbReference>
<dbReference type="EMBL" id="LAZR01039743">
    <property type="protein sequence ID" value="KKL16244.1"/>
    <property type="molecule type" value="Genomic_DNA"/>
</dbReference>
<dbReference type="InterPro" id="IPR013765">
    <property type="entry name" value="DNA_recomb/repair_RecA"/>
</dbReference>
<organism evidence="6">
    <name type="scientific">marine sediment metagenome</name>
    <dbReference type="NCBI Taxonomy" id="412755"/>
    <lineage>
        <taxon>unclassified sequences</taxon>
        <taxon>metagenomes</taxon>
        <taxon>ecological metagenomes</taxon>
    </lineage>
</organism>
<name>A0A0F9B2V6_9ZZZZ</name>
<keyword evidence="3" id="KW-0067">ATP-binding</keyword>
<dbReference type="InterPro" id="IPR020587">
    <property type="entry name" value="RecA_monomer-monomer_interface"/>
</dbReference>
<dbReference type="GO" id="GO:0006281">
    <property type="term" value="P:DNA repair"/>
    <property type="evidence" value="ECO:0007669"/>
    <property type="project" value="InterPro"/>
</dbReference>
<dbReference type="PANTHER" id="PTHR45900">
    <property type="entry name" value="RECA"/>
    <property type="match status" value="1"/>
</dbReference>
<feature type="domain" description="RecA family profile 2" evidence="5">
    <location>
        <begin position="209"/>
        <end position="283"/>
    </location>
</feature>
<dbReference type="GO" id="GO:0005829">
    <property type="term" value="C:cytosol"/>
    <property type="evidence" value="ECO:0007669"/>
    <property type="project" value="TreeGrafter"/>
</dbReference>
<dbReference type="PRINTS" id="PR00142">
    <property type="entry name" value="RECA"/>
</dbReference>
<proteinExistence type="inferred from homology"/>
<dbReference type="Gene3D" id="3.40.50.300">
    <property type="entry name" value="P-loop containing nucleotide triphosphate hydrolases"/>
    <property type="match status" value="1"/>
</dbReference>
<evidence type="ECO:0000256" key="4">
    <source>
        <dbReference type="ARBA" id="ARBA00023172"/>
    </source>
</evidence>
<dbReference type="PANTHER" id="PTHR45900:SF1">
    <property type="entry name" value="MITOCHONDRIAL DNA REPAIR PROTEIN RECA HOMOLOG-RELATED"/>
    <property type="match status" value="1"/>
</dbReference>
<evidence type="ECO:0000256" key="3">
    <source>
        <dbReference type="ARBA" id="ARBA00022840"/>
    </source>
</evidence>